<dbReference type="InterPro" id="IPR041661">
    <property type="entry name" value="ZN622/Rei1/Reh1_Znf-C2H2"/>
</dbReference>
<organism evidence="11 12">
    <name type="scientific">Spodoptera exigua</name>
    <name type="common">Beet armyworm</name>
    <name type="synonym">Noctua fulgens</name>
    <dbReference type="NCBI Taxonomy" id="7107"/>
    <lineage>
        <taxon>Eukaryota</taxon>
        <taxon>Metazoa</taxon>
        <taxon>Ecdysozoa</taxon>
        <taxon>Arthropoda</taxon>
        <taxon>Hexapoda</taxon>
        <taxon>Insecta</taxon>
        <taxon>Pterygota</taxon>
        <taxon>Neoptera</taxon>
        <taxon>Endopterygota</taxon>
        <taxon>Lepidoptera</taxon>
        <taxon>Glossata</taxon>
        <taxon>Ditrysia</taxon>
        <taxon>Noctuoidea</taxon>
        <taxon>Noctuidae</taxon>
        <taxon>Amphipyrinae</taxon>
        <taxon>Spodoptera</taxon>
    </lineage>
</organism>
<evidence type="ECO:0000256" key="7">
    <source>
        <dbReference type="ARBA" id="ARBA00022833"/>
    </source>
</evidence>
<feature type="domain" description="C2H2-type" evidence="10">
    <location>
        <begin position="70"/>
        <end position="92"/>
    </location>
</feature>
<name>A0A835GM47_SPOEX</name>
<evidence type="ECO:0000256" key="9">
    <source>
        <dbReference type="SAM" id="MobiDB-lite"/>
    </source>
</evidence>
<evidence type="ECO:0000256" key="8">
    <source>
        <dbReference type="ARBA" id="ARBA00034126"/>
    </source>
</evidence>
<accession>A0A835GM47</accession>
<evidence type="ECO:0000256" key="5">
    <source>
        <dbReference type="ARBA" id="ARBA00022737"/>
    </source>
</evidence>
<keyword evidence="12" id="KW-1185">Reference proteome</keyword>
<dbReference type="SUPFAM" id="SSF57667">
    <property type="entry name" value="beta-beta-alpha zinc fingers"/>
    <property type="match status" value="2"/>
</dbReference>
<dbReference type="GO" id="GO:0042273">
    <property type="term" value="P:ribosomal large subunit biogenesis"/>
    <property type="evidence" value="ECO:0007669"/>
    <property type="project" value="TreeGrafter"/>
</dbReference>
<keyword evidence="7" id="KW-0862">Zinc</keyword>
<dbReference type="AlphaFoldDB" id="A0A835GM47"/>
<keyword evidence="3" id="KW-0690">Ribosome biogenesis</keyword>
<keyword evidence="5" id="KW-0677">Repeat</keyword>
<reference evidence="11" key="1">
    <citation type="submission" date="2020-08" db="EMBL/GenBank/DDBJ databases">
        <title>Spodoptera exigua strain:BAW_Kor-Di-RS1 Genome sequencing and assembly.</title>
        <authorList>
            <person name="Kim J."/>
            <person name="Nam H.Y."/>
            <person name="Kwon M."/>
            <person name="Choi J.H."/>
            <person name="Cho S.R."/>
            <person name="Kim G.-H."/>
        </authorList>
    </citation>
    <scope>NUCLEOTIDE SEQUENCE</scope>
    <source>
        <strain evidence="11">BAW_Kor-Di-RS1</strain>
        <tissue evidence="11">Whole-body</tissue>
    </source>
</reference>
<sequence length="401" mass="46675">MPDTFTCITCQVMFKTPELQREHYKQDWHRYNLKRKVASIPPVTLEEFEQRVKEHKEQSQNVSRDESQYCKYCSKLFNSKNAFDNHLNSKKHKLSEERYVENKEDEQSGHSDTDSFVKVEPSANVSKDPSKFVIVSADDSGDEDIETDSEIEELDSDEWEECRIKGSDSLIKPRDCLFCGHHSKNIVKNLKHMSEAHSFFIPDVEYCINIKELLLYLGEKISQGYMCLWCNDTGRTFYSMEAVRGHMIDKGHCKMLHEGLALAEYADYYDYSSSYPDHKEDGDEEDGMDVDDEVEAPTTLQGDDFQLVLPSGVVVGHRSLMKYYKQNLTQNSQALVKKSDRKLHRLLGVYRALGWAPKEQALAAKKARDIHFMKRVQAKWQMKMSLKNNKFQKHYRAQVNF</sequence>
<evidence type="ECO:0000256" key="4">
    <source>
        <dbReference type="ARBA" id="ARBA00022723"/>
    </source>
</evidence>
<gene>
    <name evidence="11" type="ORF">HW555_004196</name>
</gene>
<dbReference type="InterPro" id="IPR036236">
    <property type="entry name" value="Znf_C2H2_sf"/>
</dbReference>
<evidence type="ECO:0000313" key="11">
    <source>
        <dbReference type="EMBL" id="KAF9419269.1"/>
    </source>
</evidence>
<feature type="compositionally biased region" description="Basic and acidic residues" evidence="9">
    <location>
        <begin position="94"/>
        <end position="117"/>
    </location>
</feature>
<evidence type="ECO:0000256" key="2">
    <source>
        <dbReference type="ARBA" id="ARBA00022490"/>
    </source>
</evidence>
<dbReference type="GO" id="GO:0030687">
    <property type="term" value="C:preribosome, large subunit precursor"/>
    <property type="evidence" value="ECO:0007669"/>
    <property type="project" value="TreeGrafter"/>
</dbReference>
<dbReference type="PANTHER" id="PTHR13182">
    <property type="entry name" value="ZINC FINGER PROTEIN 622"/>
    <property type="match status" value="1"/>
</dbReference>
<keyword evidence="2" id="KW-0963">Cytoplasm</keyword>
<dbReference type="Proteomes" id="UP000648187">
    <property type="component" value="Unassembled WGS sequence"/>
</dbReference>
<dbReference type="GO" id="GO:0005737">
    <property type="term" value="C:cytoplasm"/>
    <property type="evidence" value="ECO:0007669"/>
    <property type="project" value="UniProtKB-SubCell"/>
</dbReference>
<evidence type="ECO:0000256" key="6">
    <source>
        <dbReference type="ARBA" id="ARBA00022771"/>
    </source>
</evidence>
<dbReference type="InterPro" id="IPR003604">
    <property type="entry name" value="Matrin/U1-like-C_Znf_C2H2"/>
</dbReference>
<dbReference type="PROSITE" id="PS00028">
    <property type="entry name" value="ZINC_FINGER_C2H2_1"/>
    <property type="match status" value="1"/>
</dbReference>
<comment type="similarity">
    <text evidence="8">Belongs to the REI1 family.</text>
</comment>
<evidence type="ECO:0000256" key="3">
    <source>
        <dbReference type="ARBA" id="ARBA00022517"/>
    </source>
</evidence>
<keyword evidence="6" id="KW-0863">Zinc-finger</keyword>
<protein>
    <recommendedName>
        <fullName evidence="10">C2H2-type domain-containing protein</fullName>
    </recommendedName>
</protein>
<proteinExistence type="inferred from homology"/>
<dbReference type="PANTHER" id="PTHR13182:SF8">
    <property type="entry name" value="CYTOPLASMIC 60S SUBUNIT BIOGENESIS FACTOR ZNF622"/>
    <property type="match status" value="1"/>
</dbReference>
<dbReference type="SMART" id="SM00355">
    <property type="entry name" value="ZnF_C2H2"/>
    <property type="match status" value="4"/>
</dbReference>
<comment type="caution">
    <text evidence="11">The sequence shown here is derived from an EMBL/GenBank/DDBJ whole genome shotgun (WGS) entry which is preliminary data.</text>
</comment>
<dbReference type="Gene3D" id="3.30.160.60">
    <property type="entry name" value="Classic Zinc Finger"/>
    <property type="match status" value="1"/>
</dbReference>
<dbReference type="EMBL" id="JACKWZ010000045">
    <property type="protein sequence ID" value="KAF9419269.1"/>
    <property type="molecule type" value="Genomic_DNA"/>
</dbReference>
<dbReference type="InterPro" id="IPR022755">
    <property type="entry name" value="Znf_C2H2_jaz"/>
</dbReference>
<dbReference type="GO" id="GO:0008270">
    <property type="term" value="F:zinc ion binding"/>
    <property type="evidence" value="ECO:0007669"/>
    <property type="project" value="UniProtKB-KW"/>
</dbReference>
<dbReference type="Pfam" id="PF12756">
    <property type="entry name" value="zf-C2H2_2"/>
    <property type="match status" value="1"/>
</dbReference>
<evidence type="ECO:0000259" key="10">
    <source>
        <dbReference type="PROSITE" id="PS00028"/>
    </source>
</evidence>
<dbReference type="InterPro" id="IPR040025">
    <property type="entry name" value="Znf622/Rei1/Reh1"/>
</dbReference>
<dbReference type="InterPro" id="IPR013087">
    <property type="entry name" value="Znf_C2H2_type"/>
</dbReference>
<feature type="region of interest" description="Disordered" evidence="9">
    <location>
        <begin position="94"/>
        <end position="123"/>
    </location>
</feature>
<keyword evidence="4" id="KW-0479">Metal-binding</keyword>
<evidence type="ECO:0000313" key="12">
    <source>
        <dbReference type="Proteomes" id="UP000648187"/>
    </source>
</evidence>
<dbReference type="Pfam" id="PF12171">
    <property type="entry name" value="zf-C2H2_jaz"/>
    <property type="match status" value="1"/>
</dbReference>
<dbReference type="GO" id="GO:0003676">
    <property type="term" value="F:nucleic acid binding"/>
    <property type="evidence" value="ECO:0007669"/>
    <property type="project" value="InterPro"/>
</dbReference>
<comment type="subcellular location">
    <subcellularLocation>
        <location evidence="1">Cytoplasm</location>
    </subcellularLocation>
</comment>
<evidence type="ECO:0000256" key="1">
    <source>
        <dbReference type="ARBA" id="ARBA00004496"/>
    </source>
</evidence>
<dbReference type="SMART" id="SM00451">
    <property type="entry name" value="ZnF_U1"/>
    <property type="match status" value="2"/>
</dbReference>